<dbReference type="EMBL" id="CP023445">
    <property type="protein sequence ID" value="ATE53610.1"/>
    <property type="molecule type" value="Genomic_DNA"/>
</dbReference>
<organism evidence="2 3">
    <name type="scientific">Actinosynnema pretiosum</name>
    <dbReference type="NCBI Taxonomy" id="42197"/>
    <lineage>
        <taxon>Bacteria</taxon>
        <taxon>Bacillati</taxon>
        <taxon>Actinomycetota</taxon>
        <taxon>Actinomycetes</taxon>
        <taxon>Pseudonocardiales</taxon>
        <taxon>Pseudonocardiaceae</taxon>
        <taxon>Actinosynnema</taxon>
    </lineage>
</organism>
<accession>A0A290Z3K6</accession>
<dbReference type="AlphaFoldDB" id="A0A290Z3K6"/>
<evidence type="ECO:0000256" key="1">
    <source>
        <dbReference type="SAM" id="SignalP"/>
    </source>
</evidence>
<dbReference type="Proteomes" id="UP000218505">
    <property type="component" value="Chromosome"/>
</dbReference>
<keyword evidence="1" id="KW-0732">Signal</keyword>
<dbReference type="KEGG" id="apre:CNX65_10165"/>
<proteinExistence type="predicted"/>
<protein>
    <submittedName>
        <fullName evidence="2">Uncharacterized protein</fullName>
    </submittedName>
</protein>
<gene>
    <name evidence="2" type="ORF">CNX65_10165</name>
</gene>
<evidence type="ECO:0000313" key="3">
    <source>
        <dbReference type="Proteomes" id="UP000218505"/>
    </source>
</evidence>
<evidence type="ECO:0000313" key="2">
    <source>
        <dbReference type="EMBL" id="ATE53610.1"/>
    </source>
</evidence>
<reference evidence="2" key="1">
    <citation type="submission" date="2017-09" db="EMBL/GenBank/DDBJ databases">
        <title>Complete Genome Sequence of ansamitocin-producing Bacterium Actinosynnema pretiosum X47.</title>
        <authorList>
            <person name="Cao G."/>
            <person name="Zong G."/>
            <person name="Zhong C."/>
            <person name="Fu J."/>
        </authorList>
    </citation>
    <scope>NUCLEOTIDE SEQUENCE [LARGE SCALE GENOMIC DNA]</scope>
    <source>
        <strain evidence="2">X47</strain>
    </source>
</reference>
<feature type="chain" id="PRO_5011996222" evidence="1">
    <location>
        <begin position="25"/>
        <end position="77"/>
    </location>
</feature>
<name>A0A290Z3K6_9PSEU</name>
<dbReference type="RefSeq" id="WP_096492548.1">
    <property type="nucleotide sequence ID" value="NZ_CP023445.1"/>
</dbReference>
<feature type="signal peptide" evidence="1">
    <location>
        <begin position="1"/>
        <end position="24"/>
    </location>
</feature>
<keyword evidence="3" id="KW-1185">Reference proteome</keyword>
<sequence>MTMPVALSLAATVAALDAAAPAGAAPVSAWLHHHDFVVSILSAALAARPTDPDAPATRAVLDAARDEAEALRERVAA</sequence>